<sequence length="103" mass="11033">TSGQYFVLLIAPSSQELEPPEIMGRFRAGGTSEACLSLTSPRVTTIKSDGFAFRRESASSGESLVPGIPKLETSGSSGGFRANWVVFRAPSFAFALRNLRATF</sequence>
<protein>
    <submittedName>
        <fullName evidence="1">Uncharacterized protein</fullName>
    </submittedName>
</protein>
<proteinExistence type="predicted"/>
<dbReference type="AlphaFoldDB" id="A0A2S7E883"/>
<feature type="non-terminal residue" evidence="1">
    <location>
        <position position="1"/>
    </location>
</feature>
<name>A0A2S7E883_9XANT</name>
<accession>A0A2S7E883</accession>
<reference evidence="2" key="1">
    <citation type="submission" date="2016-08" db="EMBL/GenBank/DDBJ databases">
        <authorList>
            <person name="Merda D."/>
            <person name="Briand M."/>
            <person name="Taghouti G."/>
            <person name="Carrere S."/>
            <person name="Gouzy J."/>
            <person name="Portier P."/>
            <person name="Jacques M.-A."/>
            <person name="Fischer-Le Saux M."/>
        </authorList>
    </citation>
    <scope>NUCLEOTIDE SEQUENCE [LARGE SCALE GENOMIC DNA]</scope>
    <source>
        <strain evidence="2">CFBP1817</strain>
    </source>
</reference>
<gene>
    <name evidence="1" type="ORF">XpopCFBP1817_19495</name>
</gene>
<comment type="caution">
    <text evidence="1">The sequence shown here is derived from an EMBL/GenBank/DDBJ whole genome shotgun (WGS) entry which is preliminary data.</text>
</comment>
<evidence type="ECO:0000313" key="2">
    <source>
        <dbReference type="Proteomes" id="UP000239939"/>
    </source>
</evidence>
<dbReference type="Proteomes" id="UP000239939">
    <property type="component" value="Unassembled WGS sequence"/>
</dbReference>
<dbReference type="EMBL" id="MDEJ01000214">
    <property type="protein sequence ID" value="PPU86323.1"/>
    <property type="molecule type" value="Genomic_DNA"/>
</dbReference>
<keyword evidence="2" id="KW-1185">Reference proteome</keyword>
<organism evidence="1 2">
    <name type="scientific">Xanthomonas populi</name>
    <dbReference type="NCBI Taxonomy" id="53414"/>
    <lineage>
        <taxon>Bacteria</taxon>
        <taxon>Pseudomonadati</taxon>
        <taxon>Pseudomonadota</taxon>
        <taxon>Gammaproteobacteria</taxon>
        <taxon>Lysobacterales</taxon>
        <taxon>Lysobacteraceae</taxon>
        <taxon>Xanthomonas</taxon>
    </lineage>
</organism>
<evidence type="ECO:0000313" key="1">
    <source>
        <dbReference type="EMBL" id="PPU86323.1"/>
    </source>
</evidence>